<comment type="caution">
    <text evidence="1">The sequence shown here is derived from an EMBL/GenBank/DDBJ whole genome shotgun (WGS) entry which is preliminary data.</text>
</comment>
<keyword evidence="2" id="KW-1185">Reference proteome</keyword>
<proteinExistence type="predicted"/>
<accession>A0ABV6BE57</accession>
<dbReference type="Proteomes" id="UP001589813">
    <property type="component" value="Unassembled WGS sequence"/>
</dbReference>
<gene>
    <name evidence="1" type="ORF">ACFFJP_05755</name>
</gene>
<evidence type="ECO:0000313" key="2">
    <source>
        <dbReference type="Proteomes" id="UP001589813"/>
    </source>
</evidence>
<dbReference type="RefSeq" id="WP_377241361.1">
    <property type="nucleotide sequence ID" value="NZ_JBHLXP010000001.1"/>
</dbReference>
<dbReference type="EMBL" id="JBHLXP010000001">
    <property type="protein sequence ID" value="MFC0047785.1"/>
    <property type="molecule type" value="Genomic_DNA"/>
</dbReference>
<sequence length="73" mass="7725">METLVKLTVAVTESSSAEFDAEVSGTSGDYTASVKSLGLMEKGKSIREALQELVKTIQKKDPPKLAAGIKVGR</sequence>
<evidence type="ECO:0000313" key="1">
    <source>
        <dbReference type="EMBL" id="MFC0047785.1"/>
    </source>
</evidence>
<reference evidence="1 2" key="1">
    <citation type="submission" date="2024-09" db="EMBL/GenBank/DDBJ databases">
        <authorList>
            <person name="Sun Q."/>
            <person name="Mori K."/>
        </authorList>
    </citation>
    <scope>NUCLEOTIDE SEQUENCE [LARGE SCALE GENOMIC DNA]</scope>
    <source>
        <strain evidence="1 2">KCTC 23315</strain>
    </source>
</reference>
<name>A0ABV6BE57_9GAMM</name>
<protein>
    <submittedName>
        <fullName evidence="1">Uncharacterized protein</fullName>
    </submittedName>
</protein>
<organism evidence="1 2">
    <name type="scientific">Rheinheimera tilapiae</name>
    <dbReference type="NCBI Taxonomy" id="875043"/>
    <lineage>
        <taxon>Bacteria</taxon>
        <taxon>Pseudomonadati</taxon>
        <taxon>Pseudomonadota</taxon>
        <taxon>Gammaproteobacteria</taxon>
        <taxon>Chromatiales</taxon>
        <taxon>Chromatiaceae</taxon>
        <taxon>Rheinheimera</taxon>
    </lineage>
</organism>